<dbReference type="RefSeq" id="WP_077177508.1">
    <property type="nucleotide sequence ID" value="NZ_BDJL01000049.1"/>
</dbReference>
<keyword evidence="5" id="KW-1185">Reference proteome</keyword>
<proteinExistence type="predicted"/>
<dbReference type="Pfam" id="PF17170">
    <property type="entry name" value="DUF5128"/>
    <property type="match status" value="1"/>
</dbReference>
<feature type="transmembrane region" description="Helical" evidence="3">
    <location>
        <begin position="26"/>
        <end position="44"/>
    </location>
</feature>
<dbReference type="PANTHER" id="PTHR24104:SF25">
    <property type="entry name" value="PROTEIN LIN-41"/>
    <property type="match status" value="1"/>
</dbReference>
<feature type="repeat" description="NHL" evidence="2">
    <location>
        <begin position="259"/>
        <end position="289"/>
    </location>
</feature>
<feature type="repeat" description="NHL" evidence="2">
    <location>
        <begin position="293"/>
        <end position="335"/>
    </location>
</feature>
<feature type="repeat" description="NHL" evidence="2">
    <location>
        <begin position="69"/>
        <end position="105"/>
    </location>
</feature>
<sequence>MSSQNTLAVRLKDIFWRWDQEKLKRTLKWIFIIELIFFLIFYFLNRNPVPKIVPQIGPPGPPAFLYAIYGTDQNPFKKPMAVAVSGNRIYVTDTGNQRVQVFDYDGNPLFTFGKPGTDKGQFKFPYGIAVDGDGKVYVADMYNGKISVFNSEGIFQYYFGSPSDISRPAGLFISGNRLYVADVGKNKVMAFTLDGKKVLEFGKMGTANGEFRAPNCVWVANGKIYVADSGNDRVQVFNLLGGYAYTLTGGNNNGETFSFVNPRGVGVDGRGVLYVVDNLNSRICAFDQNGNFLFTFGSKGAELNQFILPNGLYVDDQGRVYITDTVNQRVVVYQS</sequence>
<evidence type="ECO:0000256" key="1">
    <source>
        <dbReference type="ARBA" id="ARBA00022737"/>
    </source>
</evidence>
<dbReference type="InterPro" id="IPR011042">
    <property type="entry name" value="6-blade_b-propeller_TolB-like"/>
</dbReference>
<keyword evidence="1" id="KW-0677">Repeat</keyword>
<keyword evidence="3" id="KW-0472">Membrane</keyword>
<name>A0A1L8D300_9THEO</name>
<dbReference type="PROSITE" id="PS51125">
    <property type="entry name" value="NHL"/>
    <property type="match status" value="5"/>
</dbReference>
<dbReference type="Pfam" id="PF01436">
    <property type="entry name" value="NHL"/>
    <property type="match status" value="3"/>
</dbReference>
<dbReference type="SUPFAM" id="SSF101898">
    <property type="entry name" value="NHL repeat"/>
    <property type="match status" value="1"/>
</dbReference>
<organism evidence="4 5">
    <name type="scientific">Carboxydothermus islandicus</name>
    <dbReference type="NCBI Taxonomy" id="661089"/>
    <lineage>
        <taxon>Bacteria</taxon>
        <taxon>Bacillati</taxon>
        <taxon>Bacillota</taxon>
        <taxon>Clostridia</taxon>
        <taxon>Thermoanaerobacterales</taxon>
        <taxon>Thermoanaerobacteraceae</taxon>
        <taxon>Carboxydothermus</taxon>
    </lineage>
</organism>
<comment type="caution">
    <text evidence="4">The sequence shown here is derived from an EMBL/GenBank/DDBJ whole genome shotgun (WGS) entry which is preliminary data.</text>
</comment>
<accession>A0A1L8D300</accession>
<evidence type="ECO:0000256" key="2">
    <source>
        <dbReference type="PROSITE-ProRule" id="PRU00504"/>
    </source>
</evidence>
<dbReference type="Gene3D" id="2.120.10.30">
    <property type="entry name" value="TolB, C-terminal domain"/>
    <property type="match status" value="2"/>
</dbReference>
<dbReference type="InterPro" id="IPR050952">
    <property type="entry name" value="TRIM-NHL_E3_ligases"/>
</dbReference>
<dbReference type="EMBL" id="BDJL01000049">
    <property type="protein sequence ID" value="GAV25550.1"/>
    <property type="molecule type" value="Genomic_DNA"/>
</dbReference>
<dbReference type="PANTHER" id="PTHR24104">
    <property type="entry name" value="E3 UBIQUITIN-PROTEIN LIGASE NHLRC1-RELATED"/>
    <property type="match status" value="1"/>
</dbReference>
<dbReference type="OrthoDB" id="9799230at2"/>
<evidence type="ECO:0000256" key="3">
    <source>
        <dbReference type="SAM" id="Phobius"/>
    </source>
</evidence>
<dbReference type="InterPro" id="IPR001258">
    <property type="entry name" value="NHL_repeat"/>
</dbReference>
<dbReference type="CDD" id="cd14963">
    <property type="entry name" value="NHL_like_5"/>
    <property type="match status" value="1"/>
</dbReference>
<dbReference type="GO" id="GO:0008270">
    <property type="term" value="F:zinc ion binding"/>
    <property type="evidence" value="ECO:0007669"/>
    <property type="project" value="UniProtKB-KW"/>
</dbReference>
<evidence type="ECO:0000313" key="4">
    <source>
        <dbReference type="EMBL" id="GAV25550.1"/>
    </source>
</evidence>
<reference evidence="5" key="1">
    <citation type="submission" date="2016-12" db="EMBL/GenBank/DDBJ databases">
        <title>Draft Genome Sequences od Carboxydothermus pertinax and islandicus, Hydrogenogenic Carboxydotrophic Bacteria.</title>
        <authorList>
            <person name="Fukuyama Y."/>
            <person name="Ohmae K."/>
            <person name="Yoneda Y."/>
            <person name="Yoshida T."/>
            <person name="Sako Y."/>
        </authorList>
    </citation>
    <scope>NUCLEOTIDE SEQUENCE [LARGE SCALE GENOMIC DNA]</scope>
    <source>
        <strain evidence="5">SET</strain>
    </source>
</reference>
<gene>
    <name evidence="4" type="ORF">ciss_14830</name>
</gene>
<feature type="repeat" description="NHL" evidence="2">
    <location>
        <begin position="109"/>
        <end position="152"/>
    </location>
</feature>
<keyword evidence="3" id="KW-1133">Transmembrane helix</keyword>
<dbReference type="Proteomes" id="UP000187338">
    <property type="component" value="Unassembled WGS sequence"/>
</dbReference>
<evidence type="ECO:0000313" key="5">
    <source>
        <dbReference type="Proteomes" id="UP000187338"/>
    </source>
</evidence>
<dbReference type="STRING" id="661089.ciss_14830"/>
<keyword evidence="3" id="KW-0812">Transmembrane</keyword>
<feature type="repeat" description="NHL" evidence="2">
    <location>
        <begin position="198"/>
        <end position="240"/>
    </location>
</feature>
<protein>
    <submittedName>
        <fullName evidence="4">NHL repeat-containing protein</fullName>
    </submittedName>
</protein>
<dbReference type="AlphaFoldDB" id="A0A1L8D300"/>